<keyword evidence="2 7" id="KW-0813">Transport</keyword>
<dbReference type="InterPro" id="IPR035906">
    <property type="entry name" value="MetI-like_sf"/>
</dbReference>
<feature type="transmembrane region" description="Helical" evidence="7">
    <location>
        <begin position="241"/>
        <end position="264"/>
    </location>
</feature>
<dbReference type="EMBL" id="LEKT01000012">
    <property type="protein sequence ID" value="KMO86975.1"/>
    <property type="molecule type" value="Genomic_DNA"/>
</dbReference>
<comment type="caution">
    <text evidence="9">The sequence shown here is derived from an EMBL/GenBank/DDBJ whole genome shotgun (WGS) entry which is preliminary data.</text>
</comment>
<gene>
    <name evidence="9" type="ORF">AB840_05345</name>
</gene>
<proteinExistence type="inferred from homology"/>
<dbReference type="GO" id="GO:0055085">
    <property type="term" value="P:transmembrane transport"/>
    <property type="evidence" value="ECO:0007669"/>
    <property type="project" value="InterPro"/>
</dbReference>
<organism evidence="9 10">
    <name type="scientific">Megasphaera cerevisiae DSM 20462</name>
    <dbReference type="NCBI Taxonomy" id="1122219"/>
    <lineage>
        <taxon>Bacteria</taxon>
        <taxon>Bacillati</taxon>
        <taxon>Bacillota</taxon>
        <taxon>Negativicutes</taxon>
        <taxon>Veillonellales</taxon>
        <taxon>Veillonellaceae</taxon>
        <taxon>Megasphaera</taxon>
    </lineage>
</organism>
<evidence type="ECO:0000313" key="9">
    <source>
        <dbReference type="EMBL" id="KMO86975.1"/>
    </source>
</evidence>
<evidence type="ECO:0000256" key="7">
    <source>
        <dbReference type="RuleBase" id="RU363032"/>
    </source>
</evidence>
<dbReference type="PATRIC" id="fig|1122219.3.peg.448"/>
<feature type="transmembrane region" description="Helical" evidence="7">
    <location>
        <begin position="123"/>
        <end position="149"/>
    </location>
</feature>
<keyword evidence="6 7" id="KW-0472">Membrane</keyword>
<evidence type="ECO:0000256" key="3">
    <source>
        <dbReference type="ARBA" id="ARBA00022475"/>
    </source>
</evidence>
<evidence type="ECO:0000313" key="10">
    <source>
        <dbReference type="Proteomes" id="UP000036503"/>
    </source>
</evidence>
<comment type="similarity">
    <text evidence="7">Belongs to the binding-protein-dependent transport system permease family.</text>
</comment>
<dbReference type="AlphaFoldDB" id="A0A0J6WTV8"/>
<name>A0A0J6WTV8_9FIRM</name>
<evidence type="ECO:0000259" key="8">
    <source>
        <dbReference type="PROSITE" id="PS50928"/>
    </source>
</evidence>
<accession>A0A0J6WTV8</accession>
<keyword evidence="4 7" id="KW-0812">Transmembrane</keyword>
<keyword evidence="3" id="KW-1003">Cell membrane</keyword>
<dbReference type="Proteomes" id="UP000036503">
    <property type="component" value="Unassembled WGS sequence"/>
</dbReference>
<evidence type="ECO:0000256" key="6">
    <source>
        <dbReference type="ARBA" id="ARBA00023136"/>
    </source>
</evidence>
<evidence type="ECO:0000256" key="1">
    <source>
        <dbReference type="ARBA" id="ARBA00004651"/>
    </source>
</evidence>
<sequence>MPVRPFYRHGGKIDVSVKGESPFIRRFLLGTAVAAIGSLYMLHIDWMQLGARAGSIVTIFGKMVHFNMTDIDFTLISFADTFSIMVLATVYSILSGLLFGLLASENIVRNRAVSMSVKAFFTFLRAVPTPVWVLLMLVCFGFGPIAGIMGLSIHTTAFFTRAFSQAFEDVPQDTIDSLEALGATRLQVIWCGIIPSSVTQLIAWIALRFEINFSECAILGMLGAGGIGFAISTSIQNYQYGQAGIAIFLVFLFAFYLERGFLFVKQSIR</sequence>
<feature type="transmembrane region" description="Helical" evidence="7">
    <location>
        <begin position="187"/>
        <end position="207"/>
    </location>
</feature>
<feature type="transmembrane region" description="Helical" evidence="7">
    <location>
        <begin position="81"/>
        <end position="102"/>
    </location>
</feature>
<dbReference type="PANTHER" id="PTHR30043">
    <property type="entry name" value="PHOSPHONATES TRANSPORT SYSTEM PERMEASE PROTEIN"/>
    <property type="match status" value="1"/>
</dbReference>
<dbReference type="Gene3D" id="1.10.3720.10">
    <property type="entry name" value="MetI-like"/>
    <property type="match status" value="1"/>
</dbReference>
<keyword evidence="10" id="KW-1185">Reference proteome</keyword>
<keyword evidence="5 7" id="KW-1133">Transmembrane helix</keyword>
<dbReference type="GO" id="GO:0005886">
    <property type="term" value="C:plasma membrane"/>
    <property type="evidence" value="ECO:0007669"/>
    <property type="project" value="UniProtKB-SubCell"/>
</dbReference>
<comment type="subcellular location">
    <subcellularLocation>
        <location evidence="1 7">Cell membrane</location>
        <topology evidence="1 7">Multi-pass membrane protein</topology>
    </subcellularLocation>
</comment>
<dbReference type="SUPFAM" id="SSF161098">
    <property type="entry name" value="MetI-like"/>
    <property type="match status" value="1"/>
</dbReference>
<evidence type="ECO:0000256" key="4">
    <source>
        <dbReference type="ARBA" id="ARBA00022692"/>
    </source>
</evidence>
<feature type="transmembrane region" description="Helical" evidence="7">
    <location>
        <begin position="23"/>
        <end position="42"/>
    </location>
</feature>
<feature type="transmembrane region" description="Helical" evidence="7">
    <location>
        <begin position="216"/>
        <end position="235"/>
    </location>
</feature>
<dbReference type="PROSITE" id="PS50928">
    <property type="entry name" value="ABC_TM1"/>
    <property type="match status" value="1"/>
</dbReference>
<dbReference type="InterPro" id="IPR000515">
    <property type="entry name" value="MetI-like"/>
</dbReference>
<feature type="domain" description="ABC transmembrane type-1" evidence="8">
    <location>
        <begin position="78"/>
        <end position="258"/>
    </location>
</feature>
<dbReference type="InParanoid" id="A0A0J6WTV8"/>
<protein>
    <submittedName>
        <fullName evidence="9">ABC transporter permease</fullName>
    </submittedName>
</protein>
<evidence type="ECO:0000256" key="2">
    <source>
        <dbReference type="ARBA" id="ARBA00022448"/>
    </source>
</evidence>
<dbReference type="CDD" id="cd06261">
    <property type="entry name" value="TM_PBP2"/>
    <property type="match status" value="1"/>
</dbReference>
<dbReference type="Pfam" id="PF00528">
    <property type="entry name" value="BPD_transp_1"/>
    <property type="match status" value="1"/>
</dbReference>
<dbReference type="PANTHER" id="PTHR30043:SF1">
    <property type="entry name" value="ABC TRANSPORT SYSTEM PERMEASE PROTEIN P69"/>
    <property type="match status" value="1"/>
</dbReference>
<dbReference type="STRING" id="39029.BSR42_03880"/>
<evidence type="ECO:0000256" key="5">
    <source>
        <dbReference type="ARBA" id="ARBA00022989"/>
    </source>
</evidence>
<reference evidence="9 10" key="1">
    <citation type="submission" date="2015-06" db="EMBL/GenBank/DDBJ databases">
        <title>Draft genome sequence of beer spoilage bacterium Megasphaera cerevisiae type strain 20462.</title>
        <authorList>
            <person name="Kutumbaka K."/>
            <person name="Pasmowitz J."/>
            <person name="Mategko J."/>
            <person name="Reyes D."/>
            <person name="Friedrich A."/>
            <person name="Han S."/>
            <person name="Martens-Habbena W."/>
            <person name="Neal-McKinney J."/>
            <person name="Janagama H.K."/>
            <person name="Nadala C."/>
            <person name="Samadpour M."/>
        </authorList>
    </citation>
    <scope>NUCLEOTIDE SEQUENCE [LARGE SCALE GENOMIC DNA]</scope>
    <source>
        <strain evidence="9 10">DSM 20462</strain>
    </source>
</reference>